<organism evidence="5 6">
    <name type="scientific">Microvirga subterranea</name>
    <dbReference type="NCBI Taxonomy" id="186651"/>
    <lineage>
        <taxon>Bacteria</taxon>
        <taxon>Pseudomonadati</taxon>
        <taxon>Pseudomonadota</taxon>
        <taxon>Alphaproteobacteria</taxon>
        <taxon>Hyphomicrobiales</taxon>
        <taxon>Methylobacteriaceae</taxon>
        <taxon>Microvirga</taxon>
    </lineage>
</organism>
<dbReference type="PANTHER" id="PTHR44757">
    <property type="entry name" value="DIGUANYLATE CYCLASE DGCP"/>
    <property type="match status" value="1"/>
</dbReference>
<protein>
    <submittedName>
        <fullName evidence="5">Periplasmic sensor diguanylate cyclase/phosphodiesterase</fullName>
    </submittedName>
</protein>
<keyword evidence="1" id="KW-0175">Coiled coil</keyword>
<evidence type="ECO:0000259" key="4">
    <source>
        <dbReference type="PROSITE" id="PS50887"/>
    </source>
</evidence>
<keyword evidence="2" id="KW-0472">Membrane</keyword>
<dbReference type="InterPro" id="IPR007892">
    <property type="entry name" value="CHASE4"/>
</dbReference>
<evidence type="ECO:0000256" key="1">
    <source>
        <dbReference type="SAM" id="Coils"/>
    </source>
</evidence>
<comment type="caution">
    <text evidence="5">The sequence shown here is derived from an EMBL/GenBank/DDBJ whole genome shotgun (WGS) entry which is preliminary data.</text>
</comment>
<feature type="domain" description="GGDEF" evidence="4">
    <location>
        <begin position="352"/>
        <end position="485"/>
    </location>
</feature>
<feature type="coiled-coil region" evidence="1">
    <location>
        <begin position="50"/>
        <end position="84"/>
    </location>
</feature>
<dbReference type="CDD" id="cd01948">
    <property type="entry name" value="EAL"/>
    <property type="match status" value="1"/>
</dbReference>
<dbReference type="Pfam" id="PF05228">
    <property type="entry name" value="CHASE4"/>
    <property type="match status" value="1"/>
</dbReference>
<dbReference type="NCBIfam" id="TIGR00254">
    <property type="entry name" value="GGDEF"/>
    <property type="match status" value="1"/>
</dbReference>
<dbReference type="InterPro" id="IPR043128">
    <property type="entry name" value="Rev_trsase/Diguanyl_cyclase"/>
</dbReference>
<dbReference type="InterPro" id="IPR052155">
    <property type="entry name" value="Biofilm_reg_signaling"/>
</dbReference>
<dbReference type="PROSITE" id="PS50887">
    <property type="entry name" value="GGDEF"/>
    <property type="match status" value="1"/>
</dbReference>
<dbReference type="Gene3D" id="3.20.20.450">
    <property type="entry name" value="EAL domain"/>
    <property type="match status" value="1"/>
</dbReference>
<dbReference type="PANTHER" id="PTHR44757:SF2">
    <property type="entry name" value="BIOFILM ARCHITECTURE MAINTENANCE PROTEIN MBAA"/>
    <property type="match status" value="1"/>
</dbReference>
<keyword evidence="2" id="KW-1133">Transmembrane helix</keyword>
<dbReference type="InterPro" id="IPR001633">
    <property type="entry name" value="EAL_dom"/>
</dbReference>
<dbReference type="SUPFAM" id="SSF141868">
    <property type="entry name" value="EAL domain-like"/>
    <property type="match status" value="1"/>
</dbReference>
<reference evidence="5 6" key="1">
    <citation type="submission" date="2018-07" db="EMBL/GenBank/DDBJ databases">
        <title>Genomic Encyclopedia of Type Strains, Phase IV (KMG-IV): sequencing the most valuable type-strain genomes for metagenomic binning, comparative biology and taxonomic classification.</title>
        <authorList>
            <person name="Goeker M."/>
        </authorList>
    </citation>
    <scope>NUCLEOTIDE SEQUENCE [LARGE SCALE GENOMIC DNA]</scope>
    <source>
        <strain evidence="5 6">DSM 14364</strain>
    </source>
</reference>
<dbReference type="PROSITE" id="PS50883">
    <property type="entry name" value="EAL"/>
    <property type="match status" value="1"/>
</dbReference>
<dbReference type="InterPro" id="IPR029787">
    <property type="entry name" value="Nucleotide_cyclase"/>
</dbReference>
<dbReference type="SMART" id="SM00052">
    <property type="entry name" value="EAL"/>
    <property type="match status" value="1"/>
</dbReference>
<evidence type="ECO:0000313" key="6">
    <source>
        <dbReference type="Proteomes" id="UP000254925"/>
    </source>
</evidence>
<dbReference type="Gene3D" id="3.30.70.270">
    <property type="match status" value="1"/>
</dbReference>
<evidence type="ECO:0000256" key="2">
    <source>
        <dbReference type="SAM" id="Phobius"/>
    </source>
</evidence>
<keyword evidence="6" id="KW-1185">Reference proteome</keyword>
<dbReference type="InterPro" id="IPR035919">
    <property type="entry name" value="EAL_sf"/>
</dbReference>
<dbReference type="Proteomes" id="UP000254925">
    <property type="component" value="Unassembled WGS sequence"/>
</dbReference>
<keyword evidence="2" id="KW-0812">Transmembrane</keyword>
<sequence length="747" mass="82124">MSPGKRLGGRFSIRILLPVALVTTAAIALAGFSLFWAVRQSDEVSVERQLRTTQRTIRALVDELAQQQEMVAVWNDAVEKLRESPLDLEWLDGNLGPWLHRTFGQDQVYILDAQDEAMDATIDGKRVPVGEYDLVRSSLENIVLGLRGDPRSGHYGHAERTADSPYLTSGKAVRDAHVIQLLGRPAAVSVMKIVVETNSVVQESGTEPLLVSIRFLDDTFLKRLSERSLIEGLRFSAVNTPTESEVSVPLLADDGETIGYFIWKPELPGTKIFSVIGPSTALVCALMILVMALLVRSLHASMAKLEATVLELRASEAHAQHLAFHDTLTGLPNRALFHNRFERALGGVERGEGLALLMLDLDRFKNVNDTLGHHAGDNLIRELGRRLSGLLRSGDTIARLGGDEFAIIQPGIRGQRDVEALCNRILEAVRKPFDLQGGQAYVGVSIGVALAPDAGTDPIELQRKADIALYHAKNQGRDCHRYFEPVMDESVKRRATIEEELREALASGSGLKVHYQPQVAAAGQPVIGLEALVRWQHPSRGLIAPDQFLPIAEETGLILQLGDMVLRQACAISLRWPDLFVAVNLSQAQFRTPNLAERIIRIVRESGADPCRIELEVTEGVLLGDSLTRDTLKRLRDAGFRIAIDDFGSGHSSLSYLSRYEVDKIKIDRSFVQHLGHRVDRDSAAIVKAITTLGHTIGLTVTAEGVETEEQRRFLATSGCTELQGHLFARALPEDKIASVIKGNRPA</sequence>
<feature type="transmembrane region" description="Helical" evidence="2">
    <location>
        <begin position="15"/>
        <end position="38"/>
    </location>
</feature>
<name>A0A370HRM1_9HYPH</name>
<feature type="domain" description="EAL" evidence="3">
    <location>
        <begin position="494"/>
        <end position="745"/>
    </location>
</feature>
<feature type="transmembrane region" description="Helical" evidence="2">
    <location>
        <begin position="272"/>
        <end position="295"/>
    </location>
</feature>
<dbReference type="Pfam" id="PF00563">
    <property type="entry name" value="EAL"/>
    <property type="match status" value="1"/>
</dbReference>
<dbReference type="InterPro" id="IPR000160">
    <property type="entry name" value="GGDEF_dom"/>
</dbReference>
<dbReference type="SUPFAM" id="SSF55073">
    <property type="entry name" value="Nucleotide cyclase"/>
    <property type="match status" value="1"/>
</dbReference>
<dbReference type="SMART" id="SM00267">
    <property type="entry name" value="GGDEF"/>
    <property type="match status" value="1"/>
</dbReference>
<dbReference type="CDD" id="cd01949">
    <property type="entry name" value="GGDEF"/>
    <property type="match status" value="1"/>
</dbReference>
<accession>A0A370HRM1</accession>
<dbReference type="EMBL" id="QQBB01000002">
    <property type="protein sequence ID" value="RDI60950.1"/>
    <property type="molecule type" value="Genomic_DNA"/>
</dbReference>
<evidence type="ECO:0000259" key="3">
    <source>
        <dbReference type="PROSITE" id="PS50883"/>
    </source>
</evidence>
<proteinExistence type="predicted"/>
<dbReference type="Pfam" id="PF00990">
    <property type="entry name" value="GGDEF"/>
    <property type="match status" value="1"/>
</dbReference>
<gene>
    <name evidence="5" type="ORF">DES45_102339</name>
</gene>
<evidence type="ECO:0000313" key="5">
    <source>
        <dbReference type="EMBL" id="RDI60950.1"/>
    </source>
</evidence>
<dbReference type="AlphaFoldDB" id="A0A370HRM1"/>